<gene>
    <name evidence="6" type="primary">mdh</name>
    <name evidence="12" type="ORF">A2310_06065</name>
</gene>
<proteinExistence type="inferred from homology"/>
<feature type="binding site" evidence="6 9">
    <location>
        <position position="94"/>
    </location>
    <ligand>
        <name>NAD(+)</name>
        <dbReference type="ChEBI" id="CHEBI:57540"/>
    </ligand>
</feature>
<dbReference type="Pfam" id="PF00056">
    <property type="entry name" value="Ldh_1_N"/>
    <property type="match status" value="1"/>
</dbReference>
<dbReference type="SUPFAM" id="SSF51735">
    <property type="entry name" value="NAD(P)-binding Rossmann-fold domains"/>
    <property type="match status" value="1"/>
</dbReference>
<dbReference type="Gene3D" id="3.90.110.10">
    <property type="entry name" value="Lactate dehydrogenase/glycoside hydrolase, family 4, C-terminal"/>
    <property type="match status" value="1"/>
</dbReference>
<comment type="catalytic activity">
    <reaction evidence="6">
        <text>(S)-malate + NAD(+) = oxaloacetate + NADH + H(+)</text>
        <dbReference type="Rhea" id="RHEA:21432"/>
        <dbReference type="ChEBI" id="CHEBI:15378"/>
        <dbReference type="ChEBI" id="CHEBI:15589"/>
        <dbReference type="ChEBI" id="CHEBI:16452"/>
        <dbReference type="ChEBI" id="CHEBI:57540"/>
        <dbReference type="ChEBI" id="CHEBI:57945"/>
        <dbReference type="EC" id="1.1.1.37"/>
    </reaction>
</comment>
<evidence type="ECO:0000313" key="13">
    <source>
        <dbReference type="Proteomes" id="UP000178417"/>
    </source>
</evidence>
<dbReference type="GO" id="GO:0006089">
    <property type="term" value="P:lactate metabolic process"/>
    <property type="evidence" value="ECO:0007669"/>
    <property type="project" value="TreeGrafter"/>
</dbReference>
<feature type="active site" description="Proton acceptor" evidence="6 7">
    <location>
        <position position="174"/>
    </location>
</feature>
<dbReference type="Gene3D" id="3.40.50.720">
    <property type="entry name" value="NAD(P)-binding Rossmann-like Domain"/>
    <property type="match status" value="1"/>
</dbReference>
<evidence type="ECO:0000256" key="9">
    <source>
        <dbReference type="PIRSR" id="PIRSR000102-3"/>
    </source>
</evidence>
<dbReference type="InterPro" id="IPR001236">
    <property type="entry name" value="Lactate/malate_DH_N"/>
</dbReference>
<feature type="binding site" evidence="6 8">
    <location>
        <position position="81"/>
    </location>
    <ligand>
        <name>substrate</name>
    </ligand>
</feature>
<accession>A0A1F4SRS7</accession>
<evidence type="ECO:0000313" key="12">
    <source>
        <dbReference type="EMBL" id="OGC23161.1"/>
    </source>
</evidence>
<comment type="function">
    <text evidence="6">Catalyzes the reversible oxidation of malate to oxaloacetate.</text>
</comment>
<name>A0A1F4SRS7_UNCSA</name>
<feature type="binding site" evidence="6 8">
    <location>
        <position position="150"/>
    </location>
    <ligand>
        <name>substrate</name>
    </ligand>
</feature>
<reference evidence="12 13" key="1">
    <citation type="journal article" date="2016" name="Nat. Commun.">
        <title>Thousands of microbial genomes shed light on interconnected biogeochemical processes in an aquifer system.</title>
        <authorList>
            <person name="Anantharaman K."/>
            <person name="Brown C.T."/>
            <person name="Hug L.A."/>
            <person name="Sharon I."/>
            <person name="Castelle C.J."/>
            <person name="Probst A.J."/>
            <person name="Thomas B.C."/>
            <person name="Singh A."/>
            <person name="Wilkins M.J."/>
            <person name="Karaoz U."/>
            <person name="Brodie E.L."/>
            <person name="Williams K.H."/>
            <person name="Hubbard S.S."/>
            <person name="Banfield J.F."/>
        </authorList>
    </citation>
    <scope>NUCLEOTIDE SEQUENCE [LARGE SCALE GENOMIC DNA]</scope>
</reference>
<dbReference type="InterPro" id="IPR036291">
    <property type="entry name" value="NAD(P)-bd_dom_sf"/>
</dbReference>
<evidence type="ECO:0000259" key="11">
    <source>
        <dbReference type="Pfam" id="PF02866"/>
    </source>
</evidence>
<dbReference type="HAMAP" id="MF_00487">
    <property type="entry name" value="Malate_dehydrog_3"/>
    <property type="match status" value="1"/>
</dbReference>
<evidence type="ECO:0000259" key="10">
    <source>
        <dbReference type="Pfam" id="PF00056"/>
    </source>
</evidence>
<comment type="similarity">
    <text evidence="6">Belongs to the LDH/MDH superfamily. MDH type 3 family.</text>
</comment>
<feature type="binding site" evidence="6 9">
    <location>
        <position position="32"/>
    </location>
    <ligand>
        <name>NAD(+)</name>
        <dbReference type="ChEBI" id="CHEBI:57540"/>
    </ligand>
</feature>
<dbReference type="EMBL" id="MEUB01000020">
    <property type="protein sequence ID" value="OGC23161.1"/>
    <property type="molecule type" value="Genomic_DNA"/>
</dbReference>
<dbReference type="FunFam" id="3.40.50.720:FF:000018">
    <property type="entry name" value="Malate dehydrogenase"/>
    <property type="match status" value="1"/>
</dbReference>
<dbReference type="InterPro" id="IPR015955">
    <property type="entry name" value="Lactate_DH/Glyco_Ohase_4_C"/>
</dbReference>
<comment type="caution">
    <text evidence="12">The sequence shown here is derived from an EMBL/GenBank/DDBJ whole genome shotgun (WGS) entry which is preliminary data.</text>
</comment>
<dbReference type="GO" id="GO:0004459">
    <property type="term" value="F:L-lactate dehydrogenase (NAD+) activity"/>
    <property type="evidence" value="ECO:0007669"/>
    <property type="project" value="UniProtKB-EC"/>
</dbReference>
<feature type="binding site" evidence="6 8">
    <location>
        <position position="87"/>
    </location>
    <ligand>
        <name>substrate</name>
    </ligand>
</feature>
<dbReference type="PANTHER" id="PTHR43128:SF16">
    <property type="entry name" value="L-LACTATE DEHYDROGENASE"/>
    <property type="match status" value="1"/>
</dbReference>
<dbReference type="STRING" id="1802579.A2310_06065"/>
<feature type="domain" description="Lactate/malate dehydrogenase C-terminal" evidence="11">
    <location>
        <begin position="146"/>
        <end position="304"/>
    </location>
</feature>
<feature type="binding site" evidence="6 9">
    <location>
        <begin position="117"/>
        <end position="119"/>
    </location>
    <ligand>
        <name>NAD(+)</name>
        <dbReference type="ChEBI" id="CHEBI:57540"/>
    </ligand>
</feature>
<feature type="binding site" evidence="6 9">
    <location>
        <begin position="8"/>
        <end position="13"/>
    </location>
    <ligand>
        <name>NAD(+)</name>
        <dbReference type="ChEBI" id="CHEBI:57540"/>
    </ligand>
</feature>
<comment type="similarity">
    <text evidence="1">Belongs to the LDH/MDH superfamily. LDH family.</text>
</comment>
<evidence type="ECO:0000256" key="2">
    <source>
        <dbReference type="ARBA" id="ARBA00022532"/>
    </source>
</evidence>
<dbReference type="GO" id="GO:0030060">
    <property type="term" value="F:L-malate dehydrogenase (NAD+) activity"/>
    <property type="evidence" value="ECO:0007669"/>
    <property type="project" value="UniProtKB-UniRule"/>
</dbReference>
<evidence type="ECO:0000256" key="5">
    <source>
        <dbReference type="ARBA" id="ARBA00049258"/>
    </source>
</evidence>
<dbReference type="FunFam" id="3.90.110.10:FF:000004">
    <property type="entry name" value="Malate dehydrogenase"/>
    <property type="match status" value="1"/>
</dbReference>
<evidence type="ECO:0000256" key="7">
    <source>
        <dbReference type="PIRSR" id="PIRSR000102-1"/>
    </source>
</evidence>
<dbReference type="NCBIfam" id="TIGR01763">
    <property type="entry name" value="MalateDH_bact"/>
    <property type="match status" value="1"/>
</dbReference>
<keyword evidence="2 6" id="KW-0816">Tricarboxylic acid cycle</keyword>
<dbReference type="Pfam" id="PF02866">
    <property type="entry name" value="Ldh_1_C"/>
    <property type="match status" value="1"/>
</dbReference>
<keyword evidence="3 6" id="KW-0560">Oxidoreductase</keyword>
<comment type="catalytic activity">
    <reaction evidence="5">
        <text>(S)-lactate + NAD(+) = pyruvate + NADH + H(+)</text>
        <dbReference type="Rhea" id="RHEA:23444"/>
        <dbReference type="ChEBI" id="CHEBI:15361"/>
        <dbReference type="ChEBI" id="CHEBI:15378"/>
        <dbReference type="ChEBI" id="CHEBI:16651"/>
        <dbReference type="ChEBI" id="CHEBI:57540"/>
        <dbReference type="ChEBI" id="CHEBI:57945"/>
        <dbReference type="EC" id="1.1.1.27"/>
    </reaction>
</comment>
<evidence type="ECO:0000256" key="4">
    <source>
        <dbReference type="ARBA" id="ARBA00023027"/>
    </source>
</evidence>
<dbReference type="NCBIfam" id="NF004863">
    <property type="entry name" value="PRK06223.1"/>
    <property type="match status" value="1"/>
</dbReference>
<protein>
    <recommendedName>
        <fullName evidence="6">Malate dehydrogenase</fullName>
        <ecNumber evidence="6">1.1.1.37</ecNumber>
    </recommendedName>
</protein>
<sequence>MPKITVVGAGNVGAQCVYRLAQMGFEDLVLIDIVEGLPQGKALDMMQAGAVEGFNAKIKGTNDYEDTQNSDVVVITAGLARKPGMSRDDLIAKNSEILSSIVKNIVEQSPNTILIIVTNPLDAMTYLAYKVSGLSPNKVIGMAPVLDSARMQYFISEMTGSSVKNIHAEVLGSHGDLMVPVPNLSTIDKRPITEKMTQKQIDNIVERTKNGGAEIVKHLKTGSAYYAPGSSAATMAEAIVKDSKKIVGTCAYLNGEYGLKDVYVGVPAKLGKNGVEEIIELKLTPDEQKALNASADAVKKLCEKLTVRK</sequence>
<dbReference type="InterPro" id="IPR022383">
    <property type="entry name" value="Lactate/malate_DH_C"/>
</dbReference>
<dbReference type="PANTHER" id="PTHR43128">
    <property type="entry name" value="L-2-HYDROXYCARBOXYLATE DEHYDROGENASE (NAD(P)(+))"/>
    <property type="match status" value="1"/>
</dbReference>
<dbReference type="AlphaFoldDB" id="A0A1F4SRS7"/>
<evidence type="ECO:0000256" key="6">
    <source>
        <dbReference type="HAMAP-Rule" id="MF_00487"/>
    </source>
</evidence>
<dbReference type="EC" id="1.1.1.37" evidence="6"/>
<evidence type="ECO:0000256" key="3">
    <source>
        <dbReference type="ARBA" id="ARBA00023002"/>
    </source>
</evidence>
<feature type="domain" description="Lactate/malate dehydrogenase N-terminal" evidence="10">
    <location>
        <begin position="3"/>
        <end position="141"/>
    </location>
</feature>
<evidence type="ECO:0000256" key="1">
    <source>
        <dbReference type="ARBA" id="ARBA00006054"/>
    </source>
</evidence>
<dbReference type="GO" id="GO:0006099">
    <property type="term" value="P:tricarboxylic acid cycle"/>
    <property type="evidence" value="ECO:0007669"/>
    <property type="project" value="UniProtKB-UniRule"/>
</dbReference>
<dbReference type="CDD" id="cd01339">
    <property type="entry name" value="LDH-like_MDH"/>
    <property type="match status" value="1"/>
</dbReference>
<dbReference type="InterPro" id="IPR011275">
    <property type="entry name" value="Malate_DH_type3"/>
</dbReference>
<dbReference type="PRINTS" id="PR00086">
    <property type="entry name" value="LLDHDRGNASE"/>
</dbReference>
<dbReference type="Proteomes" id="UP000178417">
    <property type="component" value="Unassembled WGS sequence"/>
</dbReference>
<feature type="binding site" evidence="6 8">
    <location>
        <position position="119"/>
    </location>
    <ligand>
        <name>substrate</name>
    </ligand>
</feature>
<keyword evidence="4 6" id="KW-0520">NAD</keyword>
<dbReference type="SUPFAM" id="SSF56327">
    <property type="entry name" value="LDH C-terminal domain-like"/>
    <property type="match status" value="1"/>
</dbReference>
<evidence type="ECO:0000256" key="8">
    <source>
        <dbReference type="PIRSR" id="PIRSR000102-2"/>
    </source>
</evidence>
<dbReference type="InterPro" id="IPR001557">
    <property type="entry name" value="L-lactate/malate_DH"/>
</dbReference>
<dbReference type="PIRSF" id="PIRSF000102">
    <property type="entry name" value="Lac_mal_DH"/>
    <property type="match status" value="1"/>
</dbReference>
<organism evidence="12 13">
    <name type="scientific">candidate division WOR-1 bacterium RIFOXYB2_FULL_37_13</name>
    <dbReference type="NCBI Taxonomy" id="1802579"/>
    <lineage>
        <taxon>Bacteria</taxon>
        <taxon>Bacillati</taxon>
        <taxon>Saganbacteria</taxon>
    </lineage>
</organism>